<keyword evidence="5" id="KW-1185">Reference proteome</keyword>
<organism evidence="3 6">
    <name type="scientific">Eisenbergiella massiliensis</name>
    <dbReference type="NCBI Taxonomy" id="1720294"/>
    <lineage>
        <taxon>Bacteria</taxon>
        <taxon>Bacillati</taxon>
        <taxon>Bacillota</taxon>
        <taxon>Clostridia</taxon>
        <taxon>Lachnospirales</taxon>
        <taxon>Lachnospiraceae</taxon>
        <taxon>Eisenbergiella</taxon>
    </lineage>
</organism>
<dbReference type="OrthoDB" id="9781966at2"/>
<dbReference type="InterPro" id="IPR036291">
    <property type="entry name" value="NAD(P)-bd_dom_sf"/>
</dbReference>
<proteinExistence type="predicted"/>
<dbReference type="PANTHER" id="PTHR43249:SF1">
    <property type="entry name" value="D-GLUCOSIDE 3-DEHYDROGENASE"/>
    <property type="match status" value="1"/>
</dbReference>
<dbReference type="SUPFAM" id="SSF51735">
    <property type="entry name" value="NAD(P)-binding Rossmann-fold domains"/>
    <property type="match status" value="1"/>
</dbReference>
<gene>
    <name evidence="3" type="ORF">DWY69_28505</name>
    <name evidence="4" type="ORF">DXC51_07020</name>
</gene>
<evidence type="ECO:0000313" key="5">
    <source>
        <dbReference type="Proteomes" id="UP000260812"/>
    </source>
</evidence>
<dbReference type="GO" id="GO:0000166">
    <property type="term" value="F:nucleotide binding"/>
    <property type="evidence" value="ECO:0007669"/>
    <property type="project" value="InterPro"/>
</dbReference>
<evidence type="ECO:0000313" key="4">
    <source>
        <dbReference type="EMBL" id="RGE63678.1"/>
    </source>
</evidence>
<comment type="caution">
    <text evidence="3">The sequence shown here is derived from an EMBL/GenBank/DDBJ whole genome shotgun (WGS) entry which is preliminary data.</text>
</comment>
<evidence type="ECO:0000259" key="1">
    <source>
        <dbReference type="Pfam" id="PF01408"/>
    </source>
</evidence>
<feature type="domain" description="Gfo/Idh/MocA-like oxidoreductase N-terminal" evidence="1">
    <location>
        <begin position="3"/>
        <end position="123"/>
    </location>
</feature>
<evidence type="ECO:0000313" key="6">
    <source>
        <dbReference type="Proteomes" id="UP000261166"/>
    </source>
</evidence>
<dbReference type="Proteomes" id="UP000260812">
    <property type="component" value="Unassembled WGS sequence"/>
</dbReference>
<dbReference type="InterPro" id="IPR000683">
    <property type="entry name" value="Gfo/Idh/MocA-like_OxRdtase_N"/>
</dbReference>
<reference evidence="3 6" key="1">
    <citation type="submission" date="2018-08" db="EMBL/GenBank/DDBJ databases">
        <title>A genome reference for cultivated species of the human gut microbiota.</title>
        <authorList>
            <person name="Zou Y."/>
            <person name="Xue W."/>
            <person name="Luo G."/>
        </authorList>
    </citation>
    <scope>NUCLEOTIDE SEQUENCE [LARGE SCALE GENOMIC DNA]</scope>
    <source>
        <strain evidence="3 6">AF26-4BH</strain>
        <strain evidence="4">TF05-5AC</strain>
    </source>
</reference>
<name>A0A3E3I8H4_9FIRM</name>
<dbReference type="Pfam" id="PF22725">
    <property type="entry name" value="GFO_IDH_MocA_C3"/>
    <property type="match status" value="1"/>
</dbReference>
<dbReference type="EMBL" id="QVLU01000046">
    <property type="protein sequence ID" value="RGE63359.1"/>
    <property type="molecule type" value="Genomic_DNA"/>
</dbReference>
<dbReference type="Gene3D" id="3.40.50.720">
    <property type="entry name" value="NAD(P)-binding Rossmann-like Domain"/>
    <property type="match status" value="1"/>
</dbReference>
<dbReference type="EMBL" id="QVLV01000003">
    <property type="protein sequence ID" value="RGE63678.1"/>
    <property type="molecule type" value="Genomic_DNA"/>
</dbReference>
<dbReference type="SUPFAM" id="SSF55347">
    <property type="entry name" value="Glyceraldehyde-3-phosphate dehydrogenase-like, C-terminal domain"/>
    <property type="match status" value="1"/>
</dbReference>
<dbReference type="AlphaFoldDB" id="A0A3E3I8H4"/>
<dbReference type="Proteomes" id="UP000261166">
    <property type="component" value="Unassembled WGS sequence"/>
</dbReference>
<dbReference type="InterPro" id="IPR052515">
    <property type="entry name" value="Gfo/Idh/MocA_Oxidoreductase"/>
</dbReference>
<accession>A0A3E3I8H4</accession>
<dbReference type="Pfam" id="PF01408">
    <property type="entry name" value="GFO_IDH_MocA"/>
    <property type="match status" value="1"/>
</dbReference>
<dbReference type="InterPro" id="IPR055170">
    <property type="entry name" value="GFO_IDH_MocA-like_dom"/>
</dbReference>
<evidence type="ECO:0000313" key="3">
    <source>
        <dbReference type="EMBL" id="RGE63359.1"/>
    </source>
</evidence>
<dbReference type="Gene3D" id="3.30.360.10">
    <property type="entry name" value="Dihydrodipicolinate Reductase, domain 2"/>
    <property type="match status" value="1"/>
</dbReference>
<feature type="domain" description="GFO/IDH/MocA-like oxidoreductase" evidence="2">
    <location>
        <begin position="135"/>
        <end position="256"/>
    </location>
</feature>
<dbReference type="PANTHER" id="PTHR43249">
    <property type="entry name" value="UDP-N-ACETYL-2-AMINO-2-DEOXY-D-GLUCURONATE OXIDASE"/>
    <property type="match status" value="1"/>
</dbReference>
<dbReference type="RefSeq" id="WP_025488683.1">
    <property type="nucleotide sequence ID" value="NZ_CALBAU010000264.1"/>
</dbReference>
<sequence length="390" mass="43051">MIQAAVIGTGNISGSHIEGLLTFPERCRIAALVDIYPEKAEAARKKYHLEGAQVFDSHEKLLESGLKIDLVHICTPPSSHAEIAVHCMDAGCNVLVEKPMAPSLKECDAMLEAEKRNGVTMGVVAQNRFRNSIYKLKKTADSGLAGKIRCAHVNSLWWRGHCYYDLWWRGTWEKEGGGPTLNHAVHHIDMINWIQGGLPTEVTSVLANVMHDNSEVEDLSFAALRYADGSVAEVTSSVVHHGEEQGIVLQCEKAKLAAPWSCVAEVTQANGFPVPGHNQELMQKLKDTYAALPDLLYEGHTGEIENVLTALETHTRPFITGDDGRKTVELITAIYKAGFQKRTVTLPIAPEDEYYTMEGLLKNAVHFYEKSASVENFAPEEISVGNYDQK</sequence>
<evidence type="ECO:0000259" key="2">
    <source>
        <dbReference type="Pfam" id="PF22725"/>
    </source>
</evidence>
<dbReference type="GeneID" id="97986635"/>
<protein>
    <submittedName>
        <fullName evidence="3">Gfo/Idh/MocA family oxidoreductase</fullName>
    </submittedName>
</protein>